<feature type="domain" description="Glycosyl transferase family 28 C-terminal" evidence="4">
    <location>
        <begin position="606"/>
        <end position="741"/>
    </location>
</feature>
<feature type="domain" description="AB hydrolase-1" evidence="3">
    <location>
        <begin position="86"/>
        <end position="318"/>
    </location>
</feature>
<dbReference type="InterPro" id="IPR050266">
    <property type="entry name" value="AB_hydrolase_sf"/>
</dbReference>
<name>A0A402DNQ3_9CELL</name>
<dbReference type="GO" id="GO:0016020">
    <property type="term" value="C:membrane"/>
    <property type="evidence" value="ECO:0007669"/>
    <property type="project" value="TreeGrafter"/>
</dbReference>
<evidence type="ECO:0000313" key="6">
    <source>
        <dbReference type="Proteomes" id="UP000289954"/>
    </source>
</evidence>
<keyword evidence="6" id="KW-1185">Reference proteome</keyword>
<gene>
    <name evidence="5" type="ORF">CBZ_07940</name>
</gene>
<accession>A0A402DNQ3</accession>
<evidence type="ECO:0000313" key="5">
    <source>
        <dbReference type="EMBL" id="GCE75738.1"/>
    </source>
</evidence>
<feature type="region of interest" description="Disordered" evidence="2">
    <location>
        <begin position="1"/>
        <end position="48"/>
    </location>
</feature>
<dbReference type="InterPro" id="IPR029058">
    <property type="entry name" value="AB_hydrolase_fold"/>
</dbReference>
<organism evidence="5 6">
    <name type="scientific">Cellulomonas biazotea</name>
    <dbReference type="NCBI Taxonomy" id="1709"/>
    <lineage>
        <taxon>Bacteria</taxon>
        <taxon>Bacillati</taxon>
        <taxon>Actinomycetota</taxon>
        <taxon>Actinomycetes</taxon>
        <taxon>Micrococcales</taxon>
        <taxon>Cellulomonadaceae</taxon>
        <taxon>Cellulomonas</taxon>
    </lineage>
</organism>
<sequence length="766" mass="82328">MSPFTEKGDPAAVAGQTASVSHGPRVARPDPASPPAPASPPGAAFAHPSRAADAELEGVVVRDGVPVVWSVYNDAAPTTVVLVPTWSIVPSRFWKAQVGYLSRHYRVVTFDGRGSGRSGRPAGAAAYTDTEYAADLLAVLDATSTASAVLVTLSCGAAWAVHLAARHPSRAQGIVAIAPSCGLDVPTPGRDHVPWDQPLDTSEGWAKYNKHYWLGGGYDDFLEFFFGRMFSEPHSTKQIEDCIAWAHEITPAVLADTTAGRLGCDGAVCESIVPLARAVTCSVLVVHGSDDRIRPLAFGERLAELTRGSLVVLDGAGHGPPARDPVKVNHLIHDFVQQVTGSSVPPAWDAATTPTRRTWTRALRRPKRALYLSSPIGLGHAQRDVAIAAELRAQRPDLQVDWLAQHPVTRVLAQHGERIHPASAWLRNESGHIEHEAGEHDLHAFQAIRRMDEILVNNFMVFSDVVASGDYDLVIGDEAWDVDYFLHENPELKRFAFAWMTDFVGWLPMPDGGASEAALTADYNAEMISQRARFGRVRDQSVFVGSLDDVVDQPFGPGLPSIRSWTADNYAFAGYVTGFDTDAVVGEAETVRASLGVAADERLCVVTVGGSGVGEPLLRRVLDAVPAARALAPDLRFVVVAGPRIDPASLPAPAGATVLGYVPDLYRLSAACDVAVVQGGLTTCMELTALRKPFVYVPLQHHFEQTFHVRARLDRYEAGRYLPYEAAMDPDGLAEAVAKEVGREVAYRAVETDGAARAAAMLADLV</sequence>
<proteinExistence type="predicted"/>
<dbReference type="PANTHER" id="PTHR43798:SF31">
    <property type="entry name" value="AB HYDROLASE SUPERFAMILY PROTEIN YCLE"/>
    <property type="match status" value="1"/>
</dbReference>
<evidence type="ECO:0000259" key="3">
    <source>
        <dbReference type="Pfam" id="PF00561"/>
    </source>
</evidence>
<dbReference type="InterPro" id="IPR000073">
    <property type="entry name" value="AB_hydrolase_1"/>
</dbReference>
<evidence type="ECO:0000259" key="4">
    <source>
        <dbReference type="Pfam" id="PF04101"/>
    </source>
</evidence>
<dbReference type="SUPFAM" id="SSF53474">
    <property type="entry name" value="alpha/beta-Hydrolases"/>
    <property type="match status" value="1"/>
</dbReference>
<dbReference type="GO" id="GO:0016787">
    <property type="term" value="F:hydrolase activity"/>
    <property type="evidence" value="ECO:0007669"/>
    <property type="project" value="UniProtKB-KW"/>
</dbReference>
<dbReference type="GO" id="GO:0016758">
    <property type="term" value="F:hexosyltransferase activity"/>
    <property type="evidence" value="ECO:0007669"/>
    <property type="project" value="InterPro"/>
</dbReference>
<dbReference type="Proteomes" id="UP000289954">
    <property type="component" value="Unassembled WGS sequence"/>
</dbReference>
<dbReference type="Gene3D" id="3.40.50.1820">
    <property type="entry name" value="alpha/beta hydrolase"/>
    <property type="match status" value="1"/>
</dbReference>
<feature type="compositionally biased region" description="Pro residues" evidence="2">
    <location>
        <begin position="31"/>
        <end position="40"/>
    </location>
</feature>
<dbReference type="Gene3D" id="3.40.50.2000">
    <property type="entry name" value="Glycogen Phosphorylase B"/>
    <property type="match status" value="1"/>
</dbReference>
<dbReference type="Pfam" id="PF00561">
    <property type="entry name" value="Abhydrolase_1"/>
    <property type="match status" value="1"/>
</dbReference>
<reference evidence="5 6" key="1">
    <citation type="submission" date="2019-01" db="EMBL/GenBank/DDBJ databases">
        <title>Draft genome sequence of Cellulomonas takizawaensis strain TKZ-21.</title>
        <authorList>
            <person name="Yamamura H."/>
            <person name="Hayashi T."/>
            <person name="Hamada M."/>
            <person name="Serisawa Y."/>
            <person name="Matsuyama K."/>
            <person name="Nakagawa Y."/>
            <person name="Otoguro M."/>
            <person name="Yanagida F."/>
            <person name="Hayakawa M."/>
        </authorList>
    </citation>
    <scope>NUCLEOTIDE SEQUENCE [LARGE SCALE GENOMIC DNA]</scope>
    <source>
        <strain evidence="5 6">NBRC12680</strain>
    </source>
</reference>
<dbReference type="InterPro" id="IPR007235">
    <property type="entry name" value="Glyco_trans_28_C"/>
</dbReference>
<evidence type="ECO:0000256" key="2">
    <source>
        <dbReference type="SAM" id="MobiDB-lite"/>
    </source>
</evidence>
<comment type="caution">
    <text evidence="5">The sequence shown here is derived from an EMBL/GenBank/DDBJ whole genome shotgun (WGS) entry which is preliminary data.</text>
</comment>
<evidence type="ECO:0008006" key="7">
    <source>
        <dbReference type="Google" id="ProtNLM"/>
    </source>
</evidence>
<dbReference type="PANTHER" id="PTHR43798">
    <property type="entry name" value="MONOACYLGLYCEROL LIPASE"/>
    <property type="match status" value="1"/>
</dbReference>
<dbReference type="AlphaFoldDB" id="A0A402DNQ3"/>
<evidence type="ECO:0000256" key="1">
    <source>
        <dbReference type="ARBA" id="ARBA00022801"/>
    </source>
</evidence>
<dbReference type="EMBL" id="BIMR01000041">
    <property type="protein sequence ID" value="GCE75738.1"/>
    <property type="molecule type" value="Genomic_DNA"/>
</dbReference>
<keyword evidence="1" id="KW-0378">Hydrolase</keyword>
<protein>
    <recommendedName>
        <fullName evidence="7">Alpha/beta hydrolase</fullName>
    </recommendedName>
</protein>
<dbReference type="Pfam" id="PF04101">
    <property type="entry name" value="Glyco_tran_28_C"/>
    <property type="match status" value="1"/>
</dbReference>
<dbReference type="SUPFAM" id="SSF53756">
    <property type="entry name" value="UDP-Glycosyltransferase/glycogen phosphorylase"/>
    <property type="match status" value="1"/>
</dbReference>